<dbReference type="AlphaFoldDB" id="A0A846YI06"/>
<dbReference type="EMBL" id="JAAXOT010000006">
    <property type="protein sequence ID" value="NKY57242.1"/>
    <property type="molecule type" value="Genomic_DNA"/>
</dbReference>
<feature type="domain" description="Carbohydrate kinase PfkB" evidence="3">
    <location>
        <begin position="17"/>
        <end position="292"/>
    </location>
</feature>
<evidence type="ECO:0000256" key="1">
    <source>
        <dbReference type="ARBA" id="ARBA00022679"/>
    </source>
</evidence>
<keyword evidence="1" id="KW-0808">Transferase</keyword>
<comment type="caution">
    <text evidence="4">The sequence shown here is derived from an EMBL/GenBank/DDBJ whole genome shotgun (WGS) entry which is preliminary data.</text>
</comment>
<organism evidence="4 5">
    <name type="scientific">Nocardia flavorosea</name>
    <dbReference type="NCBI Taxonomy" id="53429"/>
    <lineage>
        <taxon>Bacteria</taxon>
        <taxon>Bacillati</taxon>
        <taxon>Actinomycetota</taxon>
        <taxon>Actinomycetes</taxon>
        <taxon>Mycobacteriales</taxon>
        <taxon>Nocardiaceae</taxon>
        <taxon>Nocardia</taxon>
    </lineage>
</organism>
<dbReference type="PANTHER" id="PTHR42774:SF3">
    <property type="entry name" value="KETOHEXOKINASE"/>
    <property type="match status" value="1"/>
</dbReference>
<dbReference type="Gene3D" id="3.40.1190.20">
    <property type="match status" value="1"/>
</dbReference>
<dbReference type="InterPro" id="IPR029056">
    <property type="entry name" value="Ribokinase-like"/>
</dbReference>
<name>A0A846YI06_9NOCA</name>
<evidence type="ECO:0000313" key="4">
    <source>
        <dbReference type="EMBL" id="NKY57242.1"/>
    </source>
</evidence>
<dbReference type="InterPro" id="IPR052562">
    <property type="entry name" value="Ketohexokinase-related"/>
</dbReference>
<dbReference type="GO" id="GO:0016301">
    <property type="term" value="F:kinase activity"/>
    <property type="evidence" value="ECO:0007669"/>
    <property type="project" value="UniProtKB-KW"/>
</dbReference>
<evidence type="ECO:0000259" key="3">
    <source>
        <dbReference type="Pfam" id="PF00294"/>
    </source>
</evidence>
<dbReference type="RefSeq" id="WP_062976300.1">
    <property type="nucleotide sequence ID" value="NZ_JAAXOT010000006.1"/>
</dbReference>
<dbReference type="PANTHER" id="PTHR42774">
    <property type="entry name" value="PHOSPHOTRANSFERASE SYSTEM TRANSPORT PROTEIN"/>
    <property type="match status" value="1"/>
</dbReference>
<evidence type="ECO:0000256" key="2">
    <source>
        <dbReference type="ARBA" id="ARBA00022777"/>
    </source>
</evidence>
<protein>
    <submittedName>
        <fullName evidence="4">Sugar kinase</fullName>
    </submittedName>
</protein>
<sequence length="310" mass="31911">MNQGSTPSVPKTGVFAGISTLDIAYLVDGYPAEDTKTQARDQFTGAGGPATNAAVAYAALGGAPTLVTAVGTHRLGDLIRNDLSAHGVRIVDVCAGSDHQPPVSSIVVAESAATRTIVSLDGARIAVEYDRHLADLLSGVDVVLVDGHYPGLAAGLCERARSLGIATVLDAGRFKDSHVALLPHIGSAICSAAFAPPGIAGGDTDAVLAYLRGAGVENIAITNGGKPIIGLTGNREFRIGIPETDAVDTLGAGDILHGAFAYFTSTGHDFVRALTSASEVASFSCRFFGTREWCTRLSELPGRGTSRPWV</sequence>
<keyword evidence="2 4" id="KW-0418">Kinase</keyword>
<proteinExistence type="predicted"/>
<gene>
    <name evidence="4" type="ORF">HGA15_13965</name>
</gene>
<dbReference type="InterPro" id="IPR011611">
    <property type="entry name" value="PfkB_dom"/>
</dbReference>
<reference evidence="4 5" key="1">
    <citation type="submission" date="2020-04" db="EMBL/GenBank/DDBJ databases">
        <title>MicrobeNet Type strains.</title>
        <authorList>
            <person name="Nicholson A.C."/>
        </authorList>
    </citation>
    <scope>NUCLEOTIDE SEQUENCE [LARGE SCALE GENOMIC DNA]</scope>
    <source>
        <strain evidence="4 5">JCM 3332</strain>
    </source>
</reference>
<dbReference type="PROSITE" id="PS00584">
    <property type="entry name" value="PFKB_KINASES_2"/>
    <property type="match status" value="1"/>
</dbReference>
<keyword evidence="5" id="KW-1185">Reference proteome</keyword>
<dbReference type="SUPFAM" id="SSF53613">
    <property type="entry name" value="Ribokinase-like"/>
    <property type="match status" value="1"/>
</dbReference>
<evidence type="ECO:0000313" key="5">
    <source>
        <dbReference type="Proteomes" id="UP000570678"/>
    </source>
</evidence>
<dbReference type="Pfam" id="PF00294">
    <property type="entry name" value="PfkB"/>
    <property type="match status" value="1"/>
</dbReference>
<dbReference type="InterPro" id="IPR002173">
    <property type="entry name" value="Carboh/pur_kinase_PfkB_CS"/>
</dbReference>
<dbReference type="Proteomes" id="UP000570678">
    <property type="component" value="Unassembled WGS sequence"/>
</dbReference>
<accession>A0A846YI06</accession>